<dbReference type="GO" id="GO:0046872">
    <property type="term" value="F:metal ion binding"/>
    <property type="evidence" value="ECO:0007669"/>
    <property type="project" value="UniProtKB-KW"/>
</dbReference>
<keyword evidence="2" id="KW-0479">Metal-binding</keyword>
<gene>
    <name evidence="5" type="ORF">THRCLA_22798</name>
</gene>
<dbReference type="STRING" id="74557.A0A1V9YT73"/>
<comment type="cofactor">
    <cofactor evidence="1">
        <name>a divalent metal cation</name>
        <dbReference type="ChEBI" id="CHEBI:60240"/>
    </cofactor>
</comment>
<name>A0A1V9YT73_9STRA</name>
<dbReference type="EMBL" id="JNBS01003021">
    <property type="protein sequence ID" value="OQR88773.1"/>
    <property type="molecule type" value="Genomic_DNA"/>
</dbReference>
<evidence type="ECO:0000313" key="5">
    <source>
        <dbReference type="EMBL" id="OQR88773.1"/>
    </source>
</evidence>
<feature type="domain" description="DDE Tnp4" evidence="4">
    <location>
        <begin position="161"/>
        <end position="247"/>
    </location>
</feature>
<evidence type="ECO:0000256" key="3">
    <source>
        <dbReference type="SAM" id="Phobius"/>
    </source>
</evidence>
<comment type="caution">
    <text evidence="5">The sequence shown here is derived from an EMBL/GenBank/DDBJ whole genome shotgun (WGS) entry which is preliminary data.</text>
</comment>
<keyword evidence="3" id="KW-0812">Transmembrane</keyword>
<keyword evidence="6" id="KW-1185">Reference proteome</keyword>
<keyword evidence="3" id="KW-0472">Membrane</keyword>
<organism evidence="5 6">
    <name type="scientific">Thraustotheca clavata</name>
    <dbReference type="NCBI Taxonomy" id="74557"/>
    <lineage>
        <taxon>Eukaryota</taxon>
        <taxon>Sar</taxon>
        <taxon>Stramenopiles</taxon>
        <taxon>Oomycota</taxon>
        <taxon>Saprolegniomycetes</taxon>
        <taxon>Saprolegniales</taxon>
        <taxon>Achlyaceae</taxon>
        <taxon>Thraustotheca</taxon>
    </lineage>
</organism>
<sequence>MRVANKIVDKNQNYVDKVLKLMYGAILSQRYLERPLANTNFCPGLTYGSINATESMVAQLELRKLRTIFQYLLAVILYTINCIKAILHLKPSSIVWPCKRERVVIQNRMKDLQIVSDLLTAHYFHFKGNLLYTQILVIRALHMINVWLLTRKFCLMHQRKFQLYIVGDSAYSPNVYLVLCFKRAAKNQSEKKAFDSVLSSRRISIEHCIGILKARFQSLKELRYNLGNVEDMTQIIGHIEACMVLNNLCINDCVPDEWISNDSPTYTACSRLTGEGQARRQALLDQISNK</sequence>
<reference evidence="5 6" key="1">
    <citation type="journal article" date="2014" name="Genome Biol. Evol.">
        <title>The secreted proteins of Achlya hypogyna and Thraustotheca clavata identify the ancestral oomycete secretome and reveal gene acquisitions by horizontal gene transfer.</title>
        <authorList>
            <person name="Misner I."/>
            <person name="Blouin N."/>
            <person name="Leonard G."/>
            <person name="Richards T.A."/>
            <person name="Lane C.E."/>
        </authorList>
    </citation>
    <scope>NUCLEOTIDE SEQUENCE [LARGE SCALE GENOMIC DNA]</scope>
    <source>
        <strain evidence="5 6">ATCC 34112</strain>
    </source>
</reference>
<keyword evidence="3" id="KW-1133">Transmembrane helix</keyword>
<evidence type="ECO:0000259" key="4">
    <source>
        <dbReference type="Pfam" id="PF13359"/>
    </source>
</evidence>
<accession>A0A1V9YT73</accession>
<feature type="transmembrane region" description="Helical" evidence="3">
    <location>
        <begin position="68"/>
        <end position="87"/>
    </location>
</feature>
<protein>
    <recommendedName>
        <fullName evidence="4">DDE Tnp4 domain-containing protein</fullName>
    </recommendedName>
</protein>
<evidence type="ECO:0000313" key="6">
    <source>
        <dbReference type="Proteomes" id="UP000243217"/>
    </source>
</evidence>
<evidence type="ECO:0000256" key="1">
    <source>
        <dbReference type="ARBA" id="ARBA00001968"/>
    </source>
</evidence>
<dbReference type="Proteomes" id="UP000243217">
    <property type="component" value="Unassembled WGS sequence"/>
</dbReference>
<evidence type="ECO:0000256" key="2">
    <source>
        <dbReference type="ARBA" id="ARBA00022723"/>
    </source>
</evidence>
<feature type="transmembrane region" description="Helical" evidence="3">
    <location>
        <begin position="131"/>
        <end position="150"/>
    </location>
</feature>
<proteinExistence type="predicted"/>
<dbReference type="OrthoDB" id="108131at2759"/>
<dbReference type="InterPro" id="IPR027806">
    <property type="entry name" value="HARBI1_dom"/>
</dbReference>
<dbReference type="AlphaFoldDB" id="A0A1V9YT73"/>
<dbReference type="Pfam" id="PF13359">
    <property type="entry name" value="DDE_Tnp_4"/>
    <property type="match status" value="1"/>
</dbReference>